<name>A0A1C6RSP6_9ACTN</name>
<feature type="compositionally biased region" description="Pro residues" evidence="1">
    <location>
        <begin position="331"/>
        <end position="362"/>
    </location>
</feature>
<feature type="compositionally biased region" description="Basic residues" evidence="1">
    <location>
        <begin position="450"/>
        <end position="459"/>
    </location>
</feature>
<dbReference type="Proteomes" id="UP000199413">
    <property type="component" value="Unassembled WGS sequence"/>
</dbReference>
<evidence type="ECO:0000256" key="1">
    <source>
        <dbReference type="SAM" id="MobiDB-lite"/>
    </source>
</evidence>
<feature type="region of interest" description="Disordered" evidence="1">
    <location>
        <begin position="428"/>
        <end position="459"/>
    </location>
</feature>
<dbReference type="AlphaFoldDB" id="A0A1C6RSP6"/>
<proteinExistence type="predicted"/>
<feature type="region of interest" description="Disordered" evidence="1">
    <location>
        <begin position="266"/>
        <end position="305"/>
    </location>
</feature>
<gene>
    <name evidence="2" type="ORF">GA0070624_1939</name>
</gene>
<dbReference type="EMBL" id="FMHV01000002">
    <property type="protein sequence ID" value="SCL20199.1"/>
    <property type="molecule type" value="Genomic_DNA"/>
</dbReference>
<keyword evidence="3" id="KW-1185">Reference proteome</keyword>
<accession>A0A1C6RSP6</accession>
<evidence type="ECO:0000313" key="2">
    <source>
        <dbReference type="EMBL" id="SCL20199.1"/>
    </source>
</evidence>
<sequence>MIQVDGTESGWRARWASRENARRRRAYEDTVEAWCLRGVRLQRLRAAAEDIPGRTRAGVPVDLPDDENVILVQPSTGLIQVPAVDDTVPPVPELSVIPVERAEPEARPPRGLRVVDAGIAVVTDRRLLLLGRKDDREWTYAELSGLAHDGSVPITLLYTHDGEVAGLRVPLGSAARFRLRLTLAYADATGQRGAVLARLDEAVAANRQSRPAAPVVATAEQAPARARLARPALAAASMLFVALAFATMTGSEAQYRPPTALPAHGGIPAVLATPSPATEVGPAASSAPEPPGTTTTPGTDPEAGAEGQILRPVGLVVPLPAATATARNPRDVPPAPAPGPVDRPRRPSPTPSAPASPTPSAPTPTDRCGAPENPYGYNYCGGALVFEPAADVCSYFVCVDGFWAGEGYLIRCGDGTVGMVSGKIGTCPDRQGRKDPVYGMAPASDDRPVSRGHGRLTGG</sequence>
<feature type="compositionally biased region" description="Low complexity" evidence="1">
    <location>
        <begin position="281"/>
        <end position="305"/>
    </location>
</feature>
<dbReference type="STRING" id="568872.GA0070624_1939"/>
<evidence type="ECO:0000313" key="3">
    <source>
        <dbReference type="Proteomes" id="UP000199413"/>
    </source>
</evidence>
<reference evidence="3" key="1">
    <citation type="submission" date="2016-06" db="EMBL/GenBank/DDBJ databases">
        <authorList>
            <person name="Varghese N."/>
            <person name="Submissions Spin"/>
        </authorList>
    </citation>
    <scope>NUCLEOTIDE SEQUENCE [LARGE SCALE GENOMIC DNA]</scope>
    <source>
        <strain evidence="3">DSM 45431</strain>
    </source>
</reference>
<protein>
    <submittedName>
        <fullName evidence="2">Uncharacterized protein</fullName>
    </submittedName>
</protein>
<organism evidence="2 3">
    <name type="scientific">Micromonospora rhizosphaerae</name>
    <dbReference type="NCBI Taxonomy" id="568872"/>
    <lineage>
        <taxon>Bacteria</taxon>
        <taxon>Bacillati</taxon>
        <taxon>Actinomycetota</taxon>
        <taxon>Actinomycetes</taxon>
        <taxon>Micromonosporales</taxon>
        <taxon>Micromonosporaceae</taxon>
        <taxon>Micromonospora</taxon>
    </lineage>
</organism>
<feature type="region of interest" description="Disordered" evidence="1">
    <location>
        <begin position="323"/>
        <end position="369"/>
    </location>
</feature>